<reference evidence="2 3" key="1">
    <citation type="journal article" date="2018" name="Sci. Rep.">
        <title>Genome sequence of the cauliflower mushroom Sparassis crispa (Hanabiratake) and its association with beneficial usage.</title>
        <authorList>
            <person name="Kiyama R."/>
            <person name="Furutani Y."/>
            <person name="Kawaguchi K."/>
            <person name="Nakanishi T."/>
        </authorList>
    </citation>
    <scope>NUCLEOTIDE SEQUENCE [LARGE SCALE GENOMIC DNA]</scope>
</reference>
<evidence type="ECO:0000256" key="1">
    <source>
        <dbReference type="SAM" id="MobiDB-lite"/>
    </source>
</evidence>
<proteinExistence type="predicted"/>
<dbReference type="RefSeq" id="XP_027620007.1">
    <property type="nucleotide sequence ID" value="XM_027764206.1"/>
</dbReference>
<evidence type="ECO:0000313" key="2">
    <source>
        <dbReference type="EMBL" id="GBE89094.1"/>
    </source>
</evidence>
<dbReference type="Proteomes" id="UP000287166">
    <property type="component" value="Unassembled WGS sequence"/>
</dbReference>
<name>A0A401H3V0_9APHY</name>
<comment type="caution">
    <text evidence="2">The sequence shown here is derived from an EMBL/GenBank/DDBJ whole genome shotgun (WGS) entry which is preliminary data.</text>
</comment>
<dbReference type="InParanoid" id="A0A401H3V0"/>
<protein>
    <submittedName>
        <fullName evidence="2">Uncharacterized protein</fullName>
    </submittedName>
</protein>
<dbReference type="EMBL" id="BFAD01000015">
    <property type="protein sequence ID" value="GBE89094.1"/>
    <property type="molecule type" value="Genomic_DNA"/>
</dbReference>
<keyword evidence="3" id="KW-1185">Reference proteome</keyword>
<organism evidence="2 3">
    <name type="scientific">Sparassis crispa</name>
    <dbReference type="NCBI Taxonomy" id="139825"/>
    <lineage>
        <taxon>Eukaryota</taxon>
        <taxon>Fungi</taxon>
        <taxon>Dikarya</taxon>
        <taxon>Basidiomycota</taxon>
        <taxon>Agaricomycotina</taxon>
        <taxon>Agaricomycetes</taxon>
        <taxon>Polyporales</taxon>
        <taxon>Sparassidaceae</taxon>
        <taxon>Sparassis</taxon>
    </lineage>
</organism>
<gene>
    <name evidence="2" type="ORF">SCP_1500970</name>
</gene>
<dbReference type="AlphaFoldDB" id="A0A401H3V0"/>
<evidence type="ECO:0000313" key="3">
    <source>
        <dbReference type="Proteomes" id="UP000287166"/>
    </source>
</evidence>
<dbReference type="GeneID" id="38786011"/>
<accession>A0A401H3V0</accession>
<sequence>MELEGEPVLHYSFLDEAASLPSANGVGIPLQLYPNHCRWSPEGYDELITEIPIGIITPDIFAQAWYNVEHPNTIGTPTESYPPLALSTSSLQVDTAELDDLQLSGYPDYYQQDLPFQTLTQPSTTPSPHATSSCTGRRDPLPFI</sequence>
<feature type="region of interest" description="Disordered" evidence="1">
    <location>
        <begin position="117"/>
        <end position="144"/>
    </location>
</feature>
<feature type="compositionally biased region" description="Low complexity" evidence="1">
    <location>
        <begin position="117"/>
        <end position="135"/>
    </location>
</feature>